<name>A0A369JEY6_HYPMA</name>
<keyword evidence="2" id="KW-1185">Reference proteome</keyword>
<accession>A0A369JEY6</accession>
<dbReference type="InParanoid" id="A0A369JEY6"/>
<evidence type="ECO:0000313" key="1">
    <source>
        <dbReference type="EMBL" id="RDB19760.1"/>
    </source>
</evidence>
<gene>
    <name evidence="1" type="ORF">Hypma_013235</name>
</gene>
<protein>
    <recommendedName>
        <fullName evidence="3">F-box domain-containing protein</fullName>
    </recommendedName>
</protein>
<organism evidence="1 2">
    <name type="scientific">Hypsizygus marmoreus</name>
    <name type="common">White beech mushroom</name>
    <name type="synonym">Agaricus marmoreus</name>
    <dbReference type="NCBI Taxonomy" id="39966"/>
    <lineage>
        <taxon>Eukaryota</taxon>
        <taxon>Fungi</taxon>
        <taxon>Dikarya</taxon>
        <taxon>Basidiomycota</taxon>
        <taxon>Agaricomycotina</taxon>
        <taxon>Agaricomycetes</taxon>
        <taxon>Agaricomycetidae</taxon>
        <taxon>Agaricales</taxon>
        <taxon>Tricholomatineae</taxon>
        <taxon>Lyophyllaceae</taxon>
        <taxon>Hypsizygus</taxon>
    </lineage>
</organism>
<dbReference type="Proteomes" id="UP000076154">
    <property type="component" value="Unassembled WGS sequence"/>
</dbReference>
<proteinExistence type="predicted"/>
<comment type="caution">
    <text evidence="1">The sequence shown here is derived from an EMBL/GenBank/DDBJ whole genome shotgun (WGS) entry which is preliminary data.</text>
</comment>
<evidence type="ECO:0000313" key="2">
    <source>
        <dbReference type="Proteomes" id="UP000076154"/>
    </source>
</evidence>
<sequence length="488" mass="55410">MPSAPIPQEVIDNVIDYIHDDRETLTTCLQVSRQFHPRSQKHLFTTVTINYPSVPRPGCRHPAQRLLDILLADPALARHIHHFRVFGFVEGYYTNKANAVGGLHLRFISCSQPDTVYPSLFALLARHSSLRSFTFQGNPSIAQLYEENRGLLPTQNFSLLLMNMLRKTRIVELNLSRLVQFPLARVVDSAAHLKILHVQLMMCRRSDALGSVDEVKFPVPADADANSSKSNLGLDSLELDEYSLSCINYHGFYASSQARALHPFSRLQALTIYGNIVLMEGVPSKIIANAAATLKSFSWEFLREPYMPVAFNHGASLNLESAMNLRSLRFAFLNCDTVMSIYIPWVVSSLKSISKHGKLEQLDILFTIPGPSTYNHSFPDTFCQLFKQYDACASALGSLLADSCKFPALQKVHVVLEYHGYEYSWLQLHKDGRSHWRERNVDLGAVEKLGRDVREKFGMLWERGMLDFHIVRVDYACRGLKFLDRFIQ</sequence>
<dbReference type="EMBL" id="LUEZ02000076">
    <property type="protein sequence ID" value="RDB19760.1"/>
    <property type="molecule type" value="Genomic_DNA"/>
</dbReference>
<dbReference type="OrthoDB" id="2882490at2759"/>
<dbReference type="AlphaFoldDB" id="A0A369JEY6"/>
<evidence type="ECO:0008006" key="3">
    <source>
        <dbReference type="Google" id="ProtNLM"/>
    </source>
</evidence>
<reference evidence="1" key="1">
    <citation type="submission" date="2018-04" db="EMBL/GenBank/DDBJ databases">
        <title>Whole genome sequencing of Hypsizygus marmoreus.</title>
        <authorList>
            <person name="Choi I.-G."/>
            <person name="Min B."/>
            <person name="Kim J.-G."/>
            <person name="Kim S."/>
            <person name="Oh Y.-L."/>
            <person name="Kong W.-S."/>
            <person name="Park H."/>
            <person name="Jeong J."/>
            <person name="Song E.-S."/>
        </authorList>
    </citation>
    <scope>NUCLEOTIDE SEQUENCE [LARGE SCALE GENOMIC DNA]</scope>
    <source>
        <strain evidence="1">51987-8</strain>
    </source>
</reference>